<evidence type="ECO:0000313" key="2">
    <source>
        <dbReference type="EMBL" id="ENU26783.1"/>
    </source>
</evidence>
<dbReference type="InterPro" id="IPR005618">
    <property type="entry name" value="OMPW"/>
</dbReference>
<sequence length="204" mass="22144">MNVKKSFSLISTILFISGFYHQAYAEENRWLVRGAVTNVNPTSSPGSIFNNTAKVNIDNAFGITGTISYFFTPNIAADLLVGLPPKHDIIVAGNKAATTKHLPPILSLQYHFSPDSKISPYVGAGVNYTYFLDEKLKDGGKLKLSSSVGLAAQVGVDVRVNPQWTVGADIRYADIDTDVKINNVNVGNVDVNPTIYSLNVGYKF</sequence>
<evidence type="ECO:0000256" key="1">
    <source>
        <dbReference type="SAM" id="SignalP"/>
    </source>
</evidence>
<dbReference type="InterPro" id="IPR011250">
    <property type="entry name" value="OMP/PagP_B-barrel"/>
</dbReference>
<gene>
    <name evidence="2" type="ORF">F992_02332</name>
</gene>
<evidence type="ECO:0008006" key="4">
    <source>
        <dbReference type="Google" id="ProtNLM"/>
    </source>
</evidence>
<dbReference type="InterPro" id="IPR006315">
    <property type="entry name" value="OM_autotransptr_brl_dom"/>
</dbReference>
<dbReference type="RefSeq" id="WP_004662824.1">
    <property type="nucleotide sequence ID" value="NZ_BMDV01000001.1"/>
</dbReference>
<comment type="caution">
    <text evidence="2">The sequence shown here is derived from an EMBL/GenBank/DDBJ whole genome shotgun (WGS) entry which is preliminary data.</text>
</comment>
<evidence type="ECO:0000313" key="3">
    <source>
        <dbReference type="Proteomes" id="UP000013190"/>
    </source>
</evidence>
<dbReference type="Proteomes" id="UP000013190">
    <property type="component" value="Unassembled WGS sequence"/>
</dbReference>
<proteinExistence type="predicted"/>
<protein>
    <recommendedName>
        <fullName evidence="4">OmpW family protein</fullName>
    </recommendedName>
</protein>
<keyword evidence="3" id="KW-1185">Reference proteome</keyword>
<dbReference type="Gene3D" id="2.40.160.20">
    <property type="match status" value="1"/>
</dbReference>
<reference evidence="2 3" key="2">
    <citation type="journal article" date="2016" name="Int. J. Syst. Evol. Microbiol.">
        <title>Taxonomy of haemolytic and/or proteolytic strains of the genus Acinetobacter with the proposal of Acinetobacter courvalinii sp. nov. (genomic species 14 sensu Bouvet &amp; Jeanjean), Acinetobacter dispersus sp. nov. (genomic species 17), Acinetobacter modestus sp. nov., Acinetobacter proteolyticus sp. nov. and Acinetobacter vivianii sp. nov.</title>
        <authorList>
            <person name="Nemec A."/>
            <person name="Radolfova-Krizova L."/>
            <person name="Maixnerova M."/>
            <person name="Vrestiakova E."/>
            <person name="Jezek P."/>
            <person name="Sedo O."/>
        </authorList>
    </citation>
    <scope>NUCLEOTIDE SEQUENCE [LARGE SCALE GENOMIC DNA]</scope>
    <source>
        <strain evidence="2 3">NIPH 236</strain>
    </source>
</reference>
<dbReference type="NCBIfam" id="TIGR01414">
    <property type="entry name" value="autotrans_barl"/>
    <property type="match status" value="1"/>
</dbReference>
<accession>A0ABP2TWW1</accession>
<dbReference type="Pfam" id="PF03922">
    <property type="entry name" value="OmpW"/>
    <property type="match status" value="1"/>
</dbReference>
<feature type="chain" id="PRO_5045588991" description="OmpW family protein" evidence="1">
    <location>
        <begin position="26"/>
        <end position="204"/>
    </location>
</feature>
<dbReference type="GeneID" id="92835708"/>
<keyword evidence="1" id="KW-0732">Signal</keyword>
<name>A0ABP2TWW1_9GAMM</name>
<dbReference type="SUPFAM" id="SSF56925">
    <property type="entry name" value="OMPA-like"/>
    <property type="match status" value="1"/>
</dbReference>
<dbReference type="PANTHER" id="PTHR36920">
    <property type="match status" value="1"/>
</dbReference>
<organism evidence="2 3">
    <name type="scientific">Acinetobacter modestus</name>
    <dbReference type="NCBI Taxonomy" id="1776740"/>
    <lineage>
        <taxon>Bacteria</taxon>
        <taxon>Pseudomonadati</taxon>
        <taxon>Pseudomonadota</taxon>
        <taxon>Gammaproteobacteria</taxon>
        <taxon>Moraxellales</taxon>
        <taxon>Moraxellaceae</taxon>
        <taxon>Acinetobacter</taxon>
    </lineage>
</organism>
<dbReference type="EMBL" id="APOJ01000025">
    <property type="protein sequence ID" value="ENU26783.1"/>
    <property type="molecule type" value="Genomic_DNA"/>
</dbReference>
<dbReference type="PANTHER" id="PTHR36920:SF1">
    <property type="entry name" value="OUTER MEMBRANE PROTEIN W"/>
    <property type="match status" value="1"/>
</dbReference>
<reference evidence="3" key="1">
    <citation type="submission" date="2013-02" db="EMBL/GenBank/DDBJ databases">
        <title>The Genome Sequence of Acinetobacter sp. NIPH 236.</title>
        <authorList>
            <consortium name="The Broad Institute Genome Sequencing Platform"/>
            <consortium name="The Broad Institute Genome Sequencing Center for Infectious Disease"/>
            <person name="Cerqueira G."/>
            <person name="Feldgarden M."/>
            <person name="Courvalin P."/>
            <person name="Perichon B."/>
            <person name="Grillot-Courvalin C."/>
            <person name="Clermont D."/>
            <person name="Rocha E."/>
            <person name="Yoon E.-J."/>
            <person name="Nemec A."/>
            <person name="Walker B."/>
            <person name="Young S.K."/>
            <person name="Zeng Q."/>
            <person name="Gargeya S."/>
            <person name="Fitzgerald M."/>
            <person name="Haas B."/>
            <person name="Abouelleil A."/>
            <person name="Alvarado L."/>
            <person name="Arachchi H.M."/>
            <person name="Berlin A.M."/>
            <person name="Chapman S.B."/>
            <person name="Dewar J."/>
            <person name="Goldberg J."/>
            <person name="Griggs A."/>
            <person name="Gujja S."/>
            <person name="Hansen M."/>
            <person name="Howarth C."/>
            <person name="Imamovic A."/>
            <person name="Larimer J."/>
            <person name="McCowan C."/>
            <person name="Murphy C."/>
            <person name="Neiman D."/>
            <person name="Pearson M."/>
            <person name="Priest M."/>
            <person name="Roberts A."/>
            <person name="Saif S."/>
            <person name="Shea T."/>
            <person name="Sisk P."/>
            <person name="Sykes S."/>
            <person name="Wortman J."/>
            <person name="Nusbaum C."/>
            <person name="Birren B."/>
        </authorList>
    </citation>
    <scope>NUCLEOTIDE SEQUENCE [LARGE SCALE GENOMIC DNA]</scope>
    <source>
        <strain evidence="3">NIPH 236</strain>
    </source>
</reference>
<feature type="signal peptide" evidence="1">
    <location>
        <begin position="1"/>
        <end position="25"/>
    </location>
</feature>